<dbReference type="VEuPathDB" id="FungiDB:VP01_4536g1"/>
<dbReference type="EMBL" id="LAVV01009653">
    <property type="protein sequence ID" value="KNZ50236.1"/>
    <property type="molecule type" value="Genomic_DNA"/>
</dbReference>
<dbReference type="Proteomes" id="UP000037035">
    <property type="component" value="Unassembled WGS sequence"/>
</dbReference>
<feature type="compositionally biased region" description="Polar residues" evidence="2">
    <location>
        <begin position="1"/>
        <end position="13"/>
    </location>
</feature>
<proteinExistence type="predicted"/>
<evidence type="ECO:0000313" key="4">
    <source>
        <dbReference type="Proteomes" id="UP000037035"/>
    </source>
</evidence>
<organism evidence="3 4">
    <name type="scientific">Puccinia sorghi</name>
    <dbReference type="NCBI Taxonomy" id="27349"/>
    <lineage>
        <taxon>Eukaryota</taxon>
        <taxon>Fungi</taxon>
        <taxon>Dikarya</taxon>
        <taxon>Basidiomycota</taxon>
        <taxon>Pucciniomycotina</taxon>
        <taxon>Pucciniomycetes</taxon>
        <taxon>Pucciniales</taxon>
        <taxon>Pucciniaceae</taxon>
        <taxon>Puccinia</taxon>
    </lineage>
</organism>
<feature type="compositionally biased region" description="Polar residues" evidence="2">
    <location>
        <begin position="67"/>
        <end position="77"/>
    </location>
</feature>
<evidence type="ECO:0000313" key="3">
    <source>
        <dbReference type="EMBL" id="KNZ50236.1"/>
    </source>
</evidence>
<gene>
    <name evidence="3" type="ORF">VP01_4536g1</name>
</gene>
<dbReference type="AlphaFoldDB" id="A0A0L6UNY1"/>
<dbReference type="STRING" id="27349.A0A0L6UNY1"/>
<accession>A0A0L6UNY1</accession>
<keyword evidence="4" id="KW-1185">Reference proteome</keyword>
<evidence type="ECO:0000256" key="2">
    <source>
        <dbReference type="SAM" id="MobiDB-lite"/>
    </source>
</evidence>
<feature type="compositionally biased region" description="Low complexity" evidence="2">
    <location>
        <begin position="501"/>
        <end position="517"/>
    </location>
</feature>
<feature type="region of interest" description="Disordered" evidence="2">
    <location>
        <begin position="47"/>
        <end position="135"/>
    </location>
</feature>
<sequence>MSPWTAANSTSSHFPPDQQPMLDEAVQAQTAHLESMISILANEVRSLKTSTETPTTTSQKKSAAVAHTNNQGSTTKPRANAKIQDKPAKKPVHGQKSTPAPEPPLPAPTVTPKRSVRASTAPPELTKPNPCNLKSVTQLKLTKVPSPRRHPQQMQTGDFPPDFATTKNALYIHVKVLWGLLKQDSVPAPDLQTLCEFYERFSSSNQVQQAANVASSPALIDSNEVQLFKTAHAGSVRYGRQIVHVGSNNIRYAQGLMVRLGLRVWCPNLEEDSALLYNAAHRIAAITTFQELVAGNAYNYLNANPKYANNTALVIQAYNHFVNFVLLSKYQKEQKQEGKNAQEAEHKKISKNQERLRDARKEYAVVNHLPQRYQGILAHIAAHSDDEALDLCMLREASLNPATNRKRRIRKLTKKEKIMSTYVNPPKGLPIDFYDPDWYHTLPDSQQKLIPNIEPVAFLPDASKSLQPKAMRHEDEKLSDKSFTCKYWEILVEPYGLLNEDSSNGSGNKESNNHSNNAGTDSEGEGHNLDDPSPDASCYDLVTPFRTCQGFPQLGDYLQPLHLCTIPS</sequence>
<feature type="region of interest" description="Disordered" evidence="2">
    <location>
        <begin position="1"/>
        <end position="23"/>
    </location>
</feature>
<dbReference type="OrthoDB" id="3254880at2759"/>
<feature type="coiled-coil region" evidence="1">
    <location>
        <begin position="327"/>
        <end position="359"/>
    </location>
</feature>
<protein>
    <submittedName>
        <fullName evidence="3">Uncharacterized protein</fullName>
    </submittedName>
</protein>
<name>A0A0L6UNY1_9BASI</name>
<evidence type="ECO:0000256" key="1">
    <source>
        <dbReference type="SAM" id="Coils"/>
    </source>
</evidence>
<feature type="compositionally biased region" description="Low complexity" evidence="2">
    <location>
        <begin position="48"/>
        <end position="62"/>
    </location>
</feature>
<feature type="region of interest" description="Disordered" evidence="2">
    <location>
        <begin position="501"/>
        <end position="535"/>
    </location>
</feature>
<reference evidence="3 4" key="1">
    <citation type="submission" date="2015-08" db="EMBL/GenBank/DDBJ databases">
        <title>Next Generation Sequencing and Analysis of the Genome of Puccinia sorghi L Schw, the Causal Agent of Maize Common Rust.</title>
        <authorList>
            <person name="Rochi L."/>
            <person name="Burguener G."/>
            <person name="Darino M."/>
            <person name="Turjanski A."/>
            <person name="Kreff E."/>
            <person name="Dieguez M.J."/>
            <person name="Sacco F."/>
        </authorList>
    </citation>
    <scope>NUCLEOTIDE SEQUENCE [LARGE SCALE GENOMIC DNA]</scope>
    <source>
        <strain evidence="3 4">RO10H11247</strain>
    </source>
</reference>
<keyword evidence="1" id="KW-0175">Coiled coil</keyword>
<comment type="caution">
    <text evidence="3">The sequence shown here is derived from an EMBL/GenBank/DDBJ whole genome shotgun (WGS) entry which is preliminary data.</text>
</comment>
<feature type="compositionally biased region" description="Pro residues" evidence="2">
    <location>
        <begin position="100"/>
        <end position="109"/>
    </location>
</feature>